<evidence type="ECO:0000256" key="1">
    <source>
        <dbReference type="SAM" id="MobiDB-lite"/>
    </source>
</evidence>
<evidence type="ECO:0000313" key="2">
    <source>
        <dbReference type="EMBL" id="RAW28688.1"/>
    </source>
</evidence>
<dbReference type="EMBL" id="MJFZ01000473">
    <property type="protein sequence ID" value="RAW28688.1"/>
    <property type="molecule type" value="Genomic_DNA"/>
</dbReference>
<protein>
    <submittedName>
        <fullName evidence="2">Uncharacterized protein</fullName>
    </submittedName>
</protein>
<feature type="region of interest" description="Disordered" evidence="1">
    <location>
        <begin position="175"/>
        <end position="196"/>
    </location>
</feature>
<evidence type="ECO:0000313" key="3">
    <source>
        <dbReference type="Proteomes" id="UP000251314"/>
    </source>
</evidence>
<comment type="caution">
    <text evidence="2">The sequence shown here is derived from an EMBL/GenBank/DDBJ whole genome shotgun (WGS) entry which is preliminary data.</text>
</comment>
<dbReference type="VEuPathDB" id="FungiDB:PC110_g14936"/>
<reference evidence="2 3" key="1">
    <citation type="submission" date="2018-01" db="EMBL/GenBank/DDBJ databases">
        <title>Draft genome of the strawberry crown rot pathogen Phytophthora cactorum.</title>
        <authorList>
            <person name="Armitage A.D."/>
            <person name="Lysoe E."/>
            <person name="Nellist C.F."/>
            <person name="Harrison R.J."/>
            <person name="Brurberg M.B."/>
        </authorList>
    </citation>
    <scope>NUCLEOTIDE SEQUENCE [LARGE SCALE GENOMIC DNA]</scope>
    <source>
        <strain evidence="2 3">10300</strain>
    </source>
</reference>
<dbReference type="Proteomes" id="UP000251314">
    <property type="component" value="Unassembled WGS sequence"/>
</dbReference>
<name>A0A329RZK7_9STRA</name>
<gene>
    <name evidence="2" type="ORF">PC110_g14936</name>
</gene>
<keyword evidence="3" id="KW-1185">Reference proteome</keyword>
<proteinExistence type="predicted"/>
<accession>A0A329RZK7</accession>
<dbReference type="AlphaFoldDB" id="A0A329RZK7"/>
<sequence length="220" mass="24467">MELRRLRGVGGQFCLEDLTFTKDLLLEHQFLGLGGFDKPLELRSGISVGINRRLCDHGLLEVRSVSVVARFCSAFNASISAVAGRANSSAFSRRLVSLDNRFSMVFDRPAIHVRRLQSRPKLPDVGRSIESLRGPSGDRRSDLLDGLRLVEPVSENLVVRARTLNDRPYQDLRHRRELGSRHVKATGSGRSGSLLNDVSQGVFANTRKRSLWSEGSTDGR</sequence>
<organism evidence="2 3">
    <name type="scientific">Phytophthora cactorum</name>
    <dbReference type="NCBI Taxonomy" id="29920"/>
    <lineage>
        <taxon>Eukaryota</taxon>
        <taxon>Sar</taxon>
        <taxon>Stramenopiles</taxon>
        <taxon>Oomycota</taxon>
        <taxon>Peronosporomycetes</taxon>
        <taxon>Peronosporales</taxon>
        <taxon>Peronosporaceae</taxon>
        <taxon>Phytophthora</taxon>
    </lineage>
</organism>